<comment type="caution">
    <text evidence="9">The sequence shown here is derived from an EMBL/GenBank/DDBJ whole genome shotgun (WGS) entry which is preliminary data.</text>
</comment>
<reference evidence="9 10" key="1">
    <citation type="submission" date="2023-09" db="EMBL/GenBank/DDBJ databases">
        <authorList>
            <person name="Rey-Velasco X."/>
        </authorList>
    </citation>
    <scope>NUCLEOTIDE SEQUENCE [LARGE SCALE GENOMIC DNA]</scope>
    <source>
        <strain evidence="9 10">W345</strain>
    </source>
</reference>
<keyword evidence="5 8" id="KW-0812">Transmembrane</keyword>
<dbReference type="PANTHER" id="PTHR46494:SF1">
    <property type="entry name" value="CORA FAMILY METAL ION TRANSPORTER (EUROFUNG)"/>
    <property type="match status" value="1"/>
</dbReference>
<accession>A0ABU2WIP4</accession>
<evidence type="ECO:0000256" key="6">
    <source>
        <dbReference type="ARBA" id="ARBA00022989"/>
    </source>
</evidence>
<evidence type="ECO:0000256" key="3">
    <source>
        <dbReference type="ARBA" id="ARBA00022448"/>
    </source>
</evidence>
<evidence type="ECO:0000313" key="10">
    <source>
        <dbReference type="Proteomes" id="UP001254608"/>
    </source>
</evidence>
<dbReference type="InterPro" id="IPR045863">
    <property type="entry name" value="CorA_TM1_TM2"/>
</dbReference>
<dbReference type="Gene3D" id="3.30.460.20">
    <property type="entry name" value="CorA soluble domain-like"/>
    <property type="match status" value="1"/>
</dbReference>
<evidence type="ECO:0000313" key="9">
    <source>
        <dbReference type="EMBL" id="MDT0497738.1"/>
    </source>
</evidence>
<evidence type="ECO:0000256" key="2">
    <source>
        <dbReference type="ARBA" id="ARBA00009765"/>
    </source>
</evidence>
<feature type="transmembrane region" description="Helical" evidence="8">
    <location>
        <begin position="294"/>
        <end position="314"/>
    </location>
</feature>
<dbReference type="Proteomes" id="UP001254608">
    <property type="component" value="Unassembled WGS sequence"/>
</dbReference>
<dbReference type="CDD" id="cd12822">
    <property type="entry name" value="TmCorA-like"/>
    <property type="match status" value="1"/>
</dbReference>
<name>A0ABU2WIP4_9GAMM</name>
<comment type="subcellular location">
    <subcellularLocation>
        <location evidence="1">Cell membrane</location>
        <topology evidence="1">Multi-pass membrane protein</topology>
    </subcellularLocation>
</comment>
<keyword evidence="4" id="KW-1003">Cell membrane</keyword>
<feature type="transmembrane region" description="Helical" evidence="8">
    <location>
        <begin position="262"/>
        <end position="282"/>
    </location>
</feature>
<dbReference type="PANTHER" id="PTHR46494">
    <property type="entry name" value="CORA FAMILY METAL ION TRANSPORTER (EUROFUNG)"/>
    <property type="match status" value="1"/>
</dbReference>
<evidence type="ECO:0000256" key="4">
    <source>
        <dbReference type="ARBA" id="ARBA00022475"/>
    </source>
</evidence>
<dbReference type="InterPro" id="IPR002523">
    <property type="entry name" value="MgTranspt_CorA/ZnTranspt_ZntB"/>
</dbReference>
<keyword evidence="10" id="KW-1185">Reference proteome</keyword>
<evidence type="ECO:0000256" key="5">
    <source>
        <dbReference type="ARBA" id="ARBA00022692"/>
    </source>
</evidence>
<comment type="similarity">
    <text evidence="2">Belongs to the CorA metal ion transporter (MIT) (TC 1.A.35) family.</text>
</comment>
<dbReference type="SUPFAM" id="SSF143865">
    <property type="entry name" value="CorA soluble domain-like"/>
    <property type="match status" value="1"/>
</dbReference>
<dbReference type="Pfam" id="PF01544">
    <property type="entry name" value="CorA"/>
    <property type="match status" value="1"/>
</dbReference>
<evidence type="ECO:0000256" key="7">
    <source>
        <dbReference type="ARBA" id="ARBA00023136"/>
    </source>
</evidence>
<protein>
    <submittedName>
        <fullName evidence="9">Magnesium transporter CorA family protein</fullName>
    </submittedName>
</protein>
<evidence type="ECO:0000256" key="1">
    <source>
        <dbReference type="ARBA" id="ARBA00004651"/>
    </source>
</evidence>
<sequence>MNAYHLVSGKPPQRLASPQALPDDGFLWIDIPREQAADWPALIEPLLGVEVERNHVSDSLNAAHRSFFDGTPSYDMLVFAGLGPCETPLPLEIRNVALFIFDRMLLTVRAQDSLSVLQVQQRLDEALLKSPKDPAMLAHLLLTTMIDRFLAVREPLMEHFDDLEDELLAPRHGAANWRRLLDSRRQARKLEALCSDQIEALDAWRRGTRKSFSNPLSVRVRDLTEHAARVMSLAAAQERDLESAIQLHFAIAAERTNRIMRVLTVFSAVFLPLTFLVGVYGMNFDYMPELRWRYGYFFALGFMAALSLGLLLLFKRKRYF</sequence>
<dbReference type="SUPFAM" id="SSF144083">
    <property type="entry name" value="Magnesium transport protein CorA, transmembrane region"/>
    <property type="match status" value="1"/>
</dbReference>
<organism evidence="9 10">
    <name type="scientific">Banduia mediterranea</name>
    <dbReference type="NCBI Taxonomy" id="3075609"/>
    <lineage>
        <taxon>Bacteria</taxon>
        <taxon>Pseudomonadati</taxon>
        <taxon>Pseudomonadota</taxon>
        <taxon>Gammaproteobacteria</taxon>
        <taxon>Nevskiales</taxon>
        <taxon>Algiphilaceae</taxon>
        <taxon>Banduia</taxon>
    </lineage>
</organism>
<keyword evidence="7 8" id="KW-0472">Membrane</keyword>
<keyword evidence="3" id="KW-0813">Transport</keyword>
<keyword evidence="6 8" id="KW-1133">Transmembrane helix</keyword>
<proteinExistence type="inferred from homology"/>
<dbReference type="RefSeq" id="WP_311365130.1">
    <property type="nucleotide sequence ID" value="NZ_JAVRIC010000013.1"/>
</dbReference>
<dbReference type="EMBL" id="JAVRIC010000013">
    <property type="protein sequence ID" value="MDT0497738.1"/>
    <property type="molecule type" value="Genomic_DNA"/>
</dbReference>
<dbReference type="InterPro" id="IPR045861">
    <property type="entry name" value="CorA_cytoplasmic_dom"/>
</dbReference>
<evidence type="ECO:0000256" key="8">
    <source>
        <dbReference type="SAM" id="Phobius"/>
    </source>
</evidence>
<dbReference type="Gene3D" id="1.20.58.340">
    <property type="entry name" value="Magnesium transport protein CorA, transmembrane region"/>
    <property type="match status" value="2"/>
</dbReference>
<gene>
    <name evidence="9" type="ORF">RM530_10230</name>
</gene>